<proteinExistence type="predicted"/>
<sequence>MSFWFKVDALAASEASPSSDTLHKRPTQTTLNFCTTTELMIINSTTETFPAKCHVFITETIVRKSEAIAVTVASQSKTQVCHHSTRTCPTRMVCATIRWLPNNTERSTSTRPTNIQSTSSRSSRPGQRPAAFNHNCSNMYITPHITDKRLGCPLPSNFTLAHSTKQPCVTDSPQPGYLPKTMALPPQILIKPTRCFLAPESQLLSYRPMPLCARYSLLIPMSMFAKNYDDVFIIDSSGLVMSASSEAACSSIGQAHHVTPLSKHDTWCSHAAGYNGG</sequence>
<name>A0A9P9HLP2_FUSRE</name>
<comment type="caution">
    <text evidence="2">The sequence shown here is derived from an EMBL/GenBank/DDBJ whole genome shotgun (WGS) entry which is preliminary data.</text>
</comment>
<evidence type="ECO:0000313" key="3">
    <source>
        <dbReference type="Proteomes" id="UP000720189"/>
    </source>
</evidence>
<organism evidence="2 3">
    <name type="scientific">Fusarium redolens</name>
    <dbReference type="NCBI Taxonomy" id="48865"/>
    <lineage>
        <taxon>Eukaryota</taxon>
        <taxon>Fungi</taxon>
        <taxon>Dikarya</taxon>
        <taxon>Ascomycota</taxon>
        <taxon>Pezizomycotina</taxon>
        <taxon>Sordariomycetes</taxon>
        <taxon>Hypocreomycetidae</taxon>
        <taxon>Hypocreales</taxon>
        <taxon>Nectriaceae</taxon>
        <taxon>Fusarium</taxon>
        <taxon>Fusarium redolens species complex</taxon>
    </lineage>
</organism>
<dbReference type="AlphaFoldDB" id="A0A9P9HLP2"/>
<dbReference type="EMBL" id="JAGMUX010000005">
    <property type="protein sequence ID" value="KAH7259651.1"/>
    <property type="molecule type" value="Genomic_DNA"/>
</dbReference>
<protein>
    <submittedName>
        <fullName evidence="2">Uncharacterized protein</fullName>
    </submittedName>
</protein>
<feature type="compositionally biased region" description="Polar residues" evidence="1">
    <location>
        <begin position="104"/>
        <end position="125"/>
    </location>
</feature>
<reference evidence="2" key="1">
    <citation type="journal article" date="2021" name="Nat. Commun.">
        <title>Genetic determinants of endophytism in the Arabidopsis root mycobiome.</title>
        <authorList>
            <person name="Mesny F."/>
            <person name="Miyauchi S."/>
            <person name="Thiergart T."/>
            <person name="Pickel B."/>
            <person name="Atanasova L."/>
            <person name="Karlsson M."/>
            <person name="Huettel B."/>
            <person name="Barry K.W."/>
            <person name="Haridas S."/>
            <person name="Chen C."/>
            <person name="Bauer D."/>
            <person name="Andreopoulos W."/>
            <person name="Pangilinan J."/>
            <person name="LaButti K."/>
            <person name="Riley R."/>
            <person name="Lipzen A."/>
            <person name="Clum A."/>
            <person name="Drula E."/>
            <person name="Henrissat B."/>
            <person name="Kohler A."/>
            <person name="Grigoriev I.V."/>
            <person name="Martin F.M."/>
            <person name="Hacquard S."/>
        </authorList>
    </citation>
    <scope>NUCLEOTIDE SEQUENCE</scope>
    <source>
        <strain evidence="2">MPI-CAGE-AT-0023</strain>
    </source>
</reference>
<dbReference type="RefSeq" id="XP_046052359.1">
    <property type="nucleotide sequence ID" value="XM_046185605.1"/>
</dbReference>
<gene>
    <name evidence="2" type="ORF">BKA55DRAFT_303098</name>
</gene>
<evidence type="ECO:0000256" key="1">
    <source>
        <dbReference type="SAM" id="MobiDB-lite"/>
    </source>
</evidence>
<keyword evidence="3" id="KW-1185">Reference proteome</keyword>
<dbReference type="Proteomes" id="UP000720189">
    <property type="component" value="Unassembled WGS sequence"/>
</dbReference>
<dbReference type="GeneID" id="70215559"/>
<feature type="region of interest" description="Disordered" evidence="1">
    <location>
        <begin position="104"/>
        <end position="128"/>
    </location>
</feature>
<evidence type="ECO:0000313" key="2">
    <source>
        <dbReference type="EMBL" id="KAH7259651.1"/>
    </source>
</evidence>
<accession>A0A9P9HLP2</accession>